<dbReference type="Proteomes" id="UP000008456">
    <property type="component" value="Chromosome"/>
</dbReference>
<dbReference type="MEROPS" id="U32.A02"/>
<dbReference type="Pfam" id="PF01136">
    <property type="entry name" value="Peptidase_U32"/>
    <property type="match status" value="1"/>
</dbReference>
<dbReference type="STRING" id="940190.MPTP_0289"/>
<reference key="2">
    <citation type="submission" date="2011-04" db="EMBL/GenBank/DDBJ databases">
        <title>Whole genome sequence of Melissococcus plutonius ATCC 35311.</title>
        <authorList>
            <person name="Okumura K."/>
            <person name="Arai R."/>
            <person name="Osaki M."/>
            <person name="Okura M."/>
            <person name="Kirikae T."/>
            <person name="Takamatsu D."/>
            <person name="Akiyama T."/>
        </authorList>
    </citation>
    <scope>NUCLEOTIDE SEQUENCE</scope>
    <source>
        <strain>ATCC 35311</strain>
    </source>
</reference>
<dbReference type="EMBL" id="AP012200">
    <property type="protein sequence ID" value="BAK20775.1"/>
    <property type="molecule type" value="Genomic_DNA"/>
</dbReference>
<dbReference type="HOGENOM" id="CLU_011540_1_1_9"/>
<dbReference type="PANTHER" id="PTHR30217:SF12">
    <property type="entry name" value="U32 FAMILY PEPTIDASE"/>
    <property type="match status" value="1"/>
</dbReference>
<name>F3Y8E7_MELPT</name>
<proteinExistence type="predicted"/>
<evidence type="ECO:0000313" key="1">
    <source>
        <dbReference type="EMBL" id="BAK20775.1"/>
    </source>
</evidence>
<keyword evidence="2" id="KW-1185">Reference proteome</keyword>
<dbReference type="OrthoDB" id="9807498at2"/>
<dbReference type="KEGG" id="mps:MPTP_0289"/>
<evidence type="ECO:0000313" key="2">
    <source>
        <dbReference type="Proteomes" id="UP000008456"/>
    </source>
</evidence>
<sequence length="306" mass="34866">MIELIATAESVEQAEKLLEVGIDTLYIGEETYGLRLPTSFSRLEQENIVKQAHTAGKKVTVAINGIMHPDKMKNISEYLEFLQNIQVDQLTVGDPGVIFIMQRDEIKIPYIYDGATLVTNARQINFWGKRGAIGAVLAREVPYKELVAISPKLTIPVEILVYGATCIHHSKRPLLQNYYNFTKINELKDKERELFISEPRKENTHYSIYEDSNGTHIFSNNDINLMGRLDQLISSNYTHWKLDGIYTPGENFVSIASLFVQAREKIINKNWTQLEAQLAVEQINQLHPNNRGLDLGFFDIDPGEIK</sequence>
<dbReference type="InterPro" id="IPR051454">
    <property type="entry name" value="RNA/ubiquinone_mod_enzymes"/>
</dbReference>
<reference evidence="1 2" key="1">
    <citation type="journal article" date="2011" name="J. Bacteriol.">
        <title>Complete genome sequence of Melissococcus plutonius ATCC 35311.</title>
        <authorList>
            <person name="Okumura K."/>
            <person name="Arai R."/>
            <person name="Okura M."/>
            <person name="Kirikae T."/>
            <person name="Takamatsu D."/>
            <person name="Osaki M."/>
            <person name="Miyoshi-Akiyama T."/>
        </authorList>
    </citation>
    <scope>NUCLEOTIDE SEQUENCE [LARGE SCALE GENOMIC DNA]</scope>
    <source>
        <strain evidence="2">ATCC 35311 / CIP 104052 / LMG 20360 / NCIMB 702443</strain>
    </source>
</reference>
<protein>
    <submittedName>
        <fullName evidence="1">Peptidase, U32 family small subunit [C1]</fullName>
    </submittedName>
</protein>
<accession>F3Y8E7</accession>
<dbReference type="RefSeq" id="WP_013773213.1">
    <property type="nucleotide sequence ID" value="NC_015516.1"/>
</dbReference>
<dbReference type="AlphaFoldDB" id="F3Y8E7"/>
<dbReference type="PANTHER" id="PTHR30217">
    <property type="entry name" value="PEPTIDASE U32 FAMILY"/>
    <property type="match status" value="1"/>
</dbReference>
<gene>
    <name evidence="1" type="ordered locus">MPTP_0289</name>
</gene>
<dbReference type="InterPro" id="IPR001539">
    <property type="entry name" value="Peptidase_U32"/>
</dbReference>
<organism evidence="1 2">
    <name type="scientific">Melissococcus plutonius (strain ATCC 35311 / DSM 29964 / CIP 104052 / LMG 20360 / NCIMB 702443)</name>
    <dbReference type="NCBI Taxonomy" id="940190"/>
    <lineage>
        <taxon>Bacteria</taxon>
        <taxon>Bacillati</taxon>
        <taxon>Bacillota</taxon>
        <taxon>Bacilli</taxon>
        <taxon>Lactobacillales</taxon>
        <taxon>Enterococcaceae</taxon>
        <taxon>Melissococcus</taxon>
    </lineage>
</organism>